<feature type="transmembrane region" description="Helical" evidence="1">
    <location>
        <begin position="12"/>
        <end position="45"/>
    </location>
</feature>
<comment type="caution">
    <text evidence="3">The sequence shown here is derived from an EMBL/GenBank/DDBJ whole genome shotgun (WGS) entry which is preliminary data.</text>
</comment>
<accession>A0ABT5MPS0</accession>
<dbReference type="InterPro" id="IPR021309">
    <property type="entry name" value="YgaP-like_TM"/>
</dbReference>
<name>A0ABT5MPS0_9PAST</name>
<keyword evidence="1" id="KW-1133">Transmembrane helix</keyword>
<keyword evidence="1" id="KW-0472">Membrane</keyword>
<protein>
    <submittedName>
        <fullName evidence="3">DUF2892 domain-containing protein</fullName>
    </submittedName>
</protein>
<gene>
    <name evidence="3" type="ORF">PTQ27_03260</name>
</gene>
<proteinExistence type="predicted"/>
<evidence type="ECO:0000259" key="2">
    <source>
        <dbReference type="Pfam" id="PF11127"/>
    </source>
</evidence>
<evidence type="ECO:0000313" key="4">
    <source>
        <dbReference type="Proteomes" id="UP001221909"/>
    </source>
</evidence>
<dbReference type="Pfam" id="PF11127">
    <property type="entry name" value="YgaP-like_TM"/>
    <property type="match status" value="1"/>
</dbReference>
<keyword evidence="1" id="KW-0812">Transmembrane</keyword>
<sequence>MKANVGGIDKMLRIVIGALLTILAVTGTVGAWGYLGVIVLLSGLFSRCGLYSLLGIDTSCSVCPLKRNNKAE</sequence>
<dbReference type="Proteomes" id="UP001221909">
    <property type="component" value="Unassembled WGS sequence"/>
</dbReference>
<organism evidence="3 4">
    <name type="scientific">Mannheimia cairinae</name>
    <dbReference type="NCBI Taxonomy" id="3025936"/>
    <lineage>
        <taxon>Bacteria</taxon>
        <taxon>Pseudomonadati</taxon>
        <taxon>Pseudomonadota</taxon>
        <taxon>Gammaproteobacteria</taxon>
        <taxon>Pasteurellales</taxon>
        <taxon>Pasteurellaceae</taxon>
        <taxon>Mannheimia</taxon>
    </lineage>
</organism>
<keyword evidence="4" id="KW-1185">Reference proteome</keyword>
<evidence type="ECO:0000256" key="1">
    <source>
        <dbReference type="SAM" id="Phobius"/>
    </source>
</evidence>
<reference evidence="3 4" key="1">
    <citation type="submission" date="2023-02" db="EMBL/GenBank/DDBJ databases">
        <title>Mannheimia cairiniae sp. nov., a novel species of Mannheimia obtained from moscovy ducks (Cairina moschata) and reclassification of Mannheimia ovis as heterotypic synonym of Mannheimia pernigra.</title>
        <authorList>
            <person name="Christensen H."/>
        </authorList>
    </citation>
    <scope>NUCLEOTIDE SEQUENCE [LARGE SCALE GENOMIC DNA]</scope>
    <source>
        <strain evidence="3 4">AT1</strain>
    </source>
</reference>
<dbReference type="RefSeq" id="WP_273749263.1">
    <property type="nucleotide sequence ID" value="NZ_JAQSJE010000002.1"/>
</dbReference>
<dbReference type="EMBL" id="JAQSJE010000002">
    <property type="protein sequence ID" value="MDD0823491.1"/>
    <property type="molecule type" value="Genomic_DNA"/>
</dbReference>
<feature type="domain" description="Inner membrane protein YgaP-like transmembrane" evidence="2">
    <location>
        <begin position="1"/>
        <end position="59"/>
    </location>
</feature>
<evidence type="ECO:0000313" key="3">
    <source>
        <dbReference type="EMBL" id="MDD0823491.1"/>
    </source>
</evidence>